<dbReference type="KEGG" id="nve:5513110"/>
<dbReference type="Proteomes" id="UP000001593">
    <property type="component" value="Unassembled WGS sequence"/>
</dbReference>
<dbReference type="InParanoid" id="A7S4R8"/>
<organism evidence="2 3">
    <name type="scientific">Nematostella vectensis</name>
    <name type="common">Starlet sea anemone</name>
    <dbReference type="NCBI Taxonomy" id="45351"/>
    <lineage>
        <taxon>Eukaryota</taxon>
        <taxon>Metazoa</taxon>
        <taxon>Cnidaria</taxon>
        <taxon>Anthozoa</taxon>
        <taxon>Hexacorallia</taxon>
        <taxon>Actiniaria</taxon>
        <taxon>Edwardsiidae</taxon>
        <taxon>Nematostella</taxon>
    </lineage>
</organism>
<feature type="signal peptide" evidence="1">
    <location>
        <begin position="1"/>
        <end position="20"/>
    </location>
</feature>
<dbReference type="EMBL" id="DS469579">
    <property type="protein sequence ID" value="EDO41333.1"/>
    <property type="molecule type" value="Genomic_DNA"/>
</dbReference>
<evidence type="ECO:0000313" key="3">
    <source>
        <dbReference type="Proteomes" id="UP000001593"/>
    </source>
</evidence>
<reference evidence="2 3" key="1">
    <citation type="journal article" date="2007" name="Science">
        <title>Sea anemone genome reveals ancestral eumetazoan gene repertoire and genomic organization.</title>
        <authorList>
            <person name="Putnam N.H."/>
            <person name="Srivastava M."/>
            <person name="Hellsten U."/>
            <person name="Dirks B."/>
            <person name="Chapman J."/>
            <person name="Salamov A."/>
            <person name="Terry A."/>
            <person name="Shapiro H."/>
            <person name="Lindquist E."/>
            <person name="Kapitonov V.V."/>
            <person name="Jurka J."/>
            <person name="Genikhovich G."/>
            <person name="Grigoriev I.V."/>
            <person name="Lucas S.M."/>
            <person name="Steele R.E."/>
            <person name="Finnerty J.R."/>
            <person name="Technau U."/>
            <person name="Martindale M.Q."/>
            <person name="Rokhsar D.S."/>
        </authorList>
    </citation>
    <scope>NUCLEOTIDE SEQUENCE [LARGE SCALE GENOMIC DNA]</scope>
    <source>
        <strain evidence="3">CH2 X CH6</strain>
    </source>
</reference>
<dbReference type="PhylomeDB" id="A7S4R8"/>
<keyword evidence="1" id="KW-0732">Signal</keyword>
<gene>
    <name evidence="2" type="ORF">NEMVEDRAFT_v1g242847</name>
</gene>
<dbReference type="AlphaFoldDB" id="A7S4R8"/>
<proteinExistence type="predicted"/>
<dbReference type="HOGENOM" id="CLU_1549464_0_0_1"/>
<accession>A7S4R8</accession>
<keyword evidence="3" id="KW-1185">Reference proteome</keyword>
<protein>
    <submittedName>
        <fullName evidence="2">Uncharacterized protein</fullName>
    </submittedName>
</protein>
<name>A7S4R8_NEMVE</name>
<evidence type="ECO:0000256" key="1">
    <source>
        <dbReference type="SAM" id="SignalP"/>
    </source>
</evidence>
<sequence length="173" mass="19469">MAKIALLATLLLVCLLQVHAFSGVWIKLNHGSVCFQAKSNKPGLLLPRHQGFLAAVKLVHKSGYVSCAGWSYRSHWGCKGLAYPLNMFVTNAKNQVIFPRVGMKFWPGNAGRWYSMDGFDSMSNDLVLQYGFDQAYYITPKSVLKVWYGEDLYGYTESDNRGKVCADVYGYFI</sequence>
<evidence type="ECO:0000313" key="2">
    <source>
        <dbReference type="EMBL" id="EDO41333.1"/>
    </source>
</evidence>
<dbReference type="OMA" id="RASAWVK"/>
<feature type="chain" id="PRO_5002711740" evidence="1">
    <location>
        <begin position="21"/>
        <end position="173"/>
    </location>
</feature>
<dbReference type="OrthoDB" id="5945099at2759"/>